<accession>A0ABT0GBX9</accession>
<organism evidence="2 3">
    <name type="scientific">Pseudomarimonas salicorniae</name>
    <dbReference type="NCBI Taxonomy" id="2933270"/>
    <lineage>
        <taxon>Bacteria</taxon>
        <taxon>Pseudomonadati</taxon>
        <taxon>Pseudomonadota</taxon>
        <taxon>Gammaproteobacteria</taxon>
        <taxon>Lysobacterales</taxon>
        <taxon>Lysobacteraceae</taxon>
        <taxon>Pseudomarimonas</taxon>
    </lineage>
</organism>
<dbReference type="EMBL" id="JALNMH010000001">
    <property type="protein sequence ID" value="MCK7592054.1"/>
    <property type="molecule type" value="Genomic_DNA"/>
</dbReference>
<keyword evidence="3" id="KW-1185">Reference proteome</keyword>
<name>A0ABT0GBX9_9GAMM</name>
<dbReference type="RefSeq" id="WP_248203954.1">
    <property type="nucleotide sequence ID" value="NZ_JALNMH010000001.1"/>
</dbReference>
<evidence type="ECO:0000259" key="1">
    <source>
        <dbReference type="Pfam" id="PF07819"/>
    </source>
</evidence>
<dbReference type="InterPro" id="IPR012908">
    <property type="entry name" value="PGAP1-ab_dom-like"/>
</dbReference>
<feature type="domain" description="GPI inositol-deacylase PGAP1-like alpha/beta" evidence="1">
    <location>
        <begin position="226"/>
        <end position="277"/>
    </location>
</feature>
<comment type="caution">
    <text evidence="2">The sequence shown here is derived from an EMBL/GenBank/DDBJ whole genome shotgun (WGS) entry which is preliminary data.</text>
</comment>
<evidence type="ECO:0000313" key="3">
    <source>
        <dbReference type="Proteomes" id="UP001431449"/>
    </source>
</evidence>
<gene>
    <name evidence="2" type="ORF">M0G41_00045</name>
</gene>
<dbReference type="SUPFAM" id="SSF53474">
    <property type="entry name" value="alpha/beta-Hydrolases"/>
    <property type="match status" value="1"/>
</dbReference>
<proteinExistence type="predicted"/>
<dbReference type="Gene3D" id="3.40.50.1820">
    <property type="entry name" value="alpha/beta hydrolase"/>
    <property type="match status" value="1"/>
</dbReference>
<dbReference type="Pfam" id="PF07819">
    <property type="entry name" value="PGAP1"/>
    <property type="match status" value="1"/>
</dbReference>
<reference evidence="2" key="1">
    <citation type="submission" date="2022-04" db="EMBL/GenBank/DDBJ databases">
        <title>Lysobacter sp. CAU 1642 isolated from sea sand.</title>
        <authorList>
            <person name="Kim W."/>
        </authorList>
    </citation>
    <scope>NUCLEOTIDE SEQUENCE</scope>
    <source>
        <strain evidence="2">CAU 1642</strain>
    </source>
</reference>
<dbReference type="InterPro" id="IPR029058">
    <property type="entry name" value="AB_hydrolase_fold"/>
</dbReference>
<sequence length="413" mass="42635">MPIRLSAAELRGIGRLGVDAVQEVASLVEAVHGGIQRVATLRALGASGRPDPIARLAYAGVRGISGAVGWVLDRALPSALSGATTASSSAQREALLAALNGVLGDHLQRSGNPLALPMRIQCRGRVLPLEDSAALGDALATAGPRIALLIHGLCMAPVHWNRPAHGRDHEAPVSGRAGAALDLPDLLAAQGYEVLQLHYNSGLHIAENGARLATSLQRVLDALPIPADSLVLVGHSMGGLVARAACHSAARRGLAWIDQPLTLISLGTPHHGAPLERAGHGVERLLASLPLVTPFARLARLRSAGITDLRHGVVDAAADPPAAFPATVAMHALAATLSKNAGGVRPRSDGLVPVASALGRHRHPARDLGVESARQALVPDCGHIALLQHPQMLRTVGGWLTGGGPPKRPPQRG</sequence>
<evidence type="ECO:0000313" key="2">
    <source>
        <dbReference type="EMBL" id="MCK7592054.1"/>
    </source>
</evidence>
<dbReference type="Proteomes" id="UP001431449">
    <property type="component" value="Unassembled WGS sequence"/>
</dbReference>
<protein>
    <recommendedName>
        <fullName evidence="1">GPI inositol-deacylase PGAP1-like alpha/beta domain-containing protein</fullName>
    </recommendedName>
</protein>